<comment type="caution">
    <text evidence="2">The sequence shown here is derived from an EMBL/GenBank/DDBJ whole genome shotgun (WGS) entry which is preliminary data.</text>
</comment>
<sequence>MKEEDEKEKEKEEKPFGVSNVLPGLAPALMSDDKGFQSNTFCITGPEPPPPTPPPPTAVAAQQQQQQQQLRLRAPRMSRIHANCMSRVRNTHHAS</sequence>
<feature type="region of interest" description="Disordered" evidence="1">
    <location>
        <begin position="1"/>
        <end position="71"/>
    </location>
</feature>
<gene>
    <name evidence="2" type="ORF">H0235_004952</name>
</gene>
<organism evidence="2 3">
    <name type="scientific">Vespula pensylvanica</name>
    <name type="common">Western yellow jacket</name>
    <name type="synonym">Wasp</name>
    <dbReference type="NCBI Taxonomy" id="30213"/>
    <lineage>
        <taxon>Eukaryota</taxon>
        <taxon>Metazoa</taxon>
        <taxon>Ecdysozoa</taxon>
        <taxon>Arthropoda</taxon>
        <taxon>Hexapoda</taxon>
        <taxon>Insecta</taxon>
        <taxon>Pterygota</taxon>
        <taxon>Neoptera</taxon>
        <taxon>Endopterygota</taxon>
        <taxon>Hymenoptera</taxon>
        <taxon>Apocrita</taxon>
        <taxon>Aculeata</taxon>
        <taxon>Vespoidea</taxon>
        <taxon>Vespidae</taxon>
        <taxon>Vespinae</taxon>
        <taxon>Vespula</taxon>
    </lineage>
</organism>
<proteinExistence type="predicted"/>
<dbReference type="Proteomes" id="UP000600918">
    <property type="component" value="Unassembled WGS sequence"/>
</dbReference>
<protein>
    <submittedName>
        <fullName evidence="2">Uncharacterized protein</fullName>
    </submittedName>
</protein>
<keyword evidence="3" id="KW-1185">Reference proteome</keyword>
<feature type="compositionally biased region" description="Pro residues" evidence="1">
    <location>
        <begin position="46"/>
        <end position="57"/>
    </location>
</feature>
<accession>A0A834P8K8</accession>
<dbReference type="AlphaFoldDB" id="A0A834P8K8"/>
<feature type="compositionally biased region" description="Low complexity" evidence="1">
    <location>
        <begin position="58"/>
        <end position="69"/>
    </location>
</feature>
<evidence type="ECO:0000256" key="1">
    <source>
        <dbReference type="SAM" id="MobiDB-lite"/>
    </source>
</evidence>
<name>A0A834P8K8_VESPE</name>
<evidence type="ECO:0000313" key="2">
    <source>
        <dbReference type="EMBL" id="KAF7432028.1"/>
    </source>
</evidence>
<reference evidence="2" key="1">
    <citation type="journal article" date="2020" name="G3 (Bethesda)">
        <title>High-Quality Assemblies for Three Invasive Social Wasps from the &lt;i&gt;Vespula&lt;/i&gt; Genus.</title>
        <authorList>
            <person name="Harrop T.W.R."/>
            <person name="Guhlin J."/>
            <person name="McLaughlin G.M."/>
            <person name="Permina E."/>
            <person name="Stockwell P."/>
            <person name="Gilligan J."/>
            <person name="Le Lec M.F."/>
            <person name="Gruber M.A.M."/>
            <person name="Quinn O."/>
            <person name="Lovegrove M."/>
            <person name="Duncan E.J."/>
            <person name="Remnant E.J."/>
            <person name="Van Eeckhoven J."/>
            <person name="Graham B."/>
            <person name="Knapp R.A."/>
            <person name="Langford K.W."/>
            <person name="Kronenberg Z."/>
            <person name="Press M.O."/>
            <person name="Eacker S.M."/>
            <person name="Wilson-Rankin E.E."/>
            <person name="Purcell J."/>
            <person name="Lester P.J."/>
            <person name="Dearden P.K."/>
        </authorList>
    </citation>
    <scope>NUCLEOTIDE SEQUENCE</scope>
    <source>
        <strain evidence="2">Volc-1</strain>
    </source>
</reference>
<feature type="compositionally biased region" description="Basic and acidic residues" evidence="1">
    <location>
        <begin position="1"/>
        <end position="15"/>
    </location>
</feature>
<evidence type="ECO:0000313" key="3">
    <source>
        <dbReference type="Proteomes" id="UP000600918"/>
    </source>
</evidence>
<dbReference type="EMBL" id="JACSDY010000003">
    <property type="protein sequence ID" value="KAF7432028.1"/>
    <property type="molecule type" value="Genomic_DNA"/>
</dbReference>